<accession>A0A1H1FEH8</accession>
<dbReference type="InterPro" id="IPR056955">
    <property type="entry name" value="ORC-CDC6-like"/>
</dbReference>
<evidence type="ECO:0000313" key="1">
    <source>
        <dbReference type="EMBL" id="SDQ99260.1"/>
    </source>
</evidence>
<evidence type="ECO:0000313" key="2">
    <source>
        <dbReference type="Proteomes" id="UP000199627"/>
    </source>
</evidence>
<sequence>MSTKLRNPFKIRATEKIDSDAGFLKLFSPLVLESLEEANQQSKLWEHVVYVHSSPGAGKSSLIRVFEPSSLKILLNAKSAPDYRELFNSLKKIDAIDDQGIKALGVVLQCTRNYEVLEELNISDALKNRLFFSLLNSRIILATLRNICILKDKKFPDDLNCIDFTYDNAHNYFRSLVVPCTGKQLYDWASGIERAIYKTIDSFLPIKENEVEGNDELFALEILNPNNLKVDGKEFFEKILFVLDDAHKFTTNQRLILKKYLAEKRSNFTIWISERLEALEPVENLGSFEGRDYNEINLENFWRKHAGKFEKILGNISDKRASISTDDVSSFQNYLLADLNEEEHKETLSLYIHNKLESLEEISKFNTKFSQWIQYLTAYSDSEYQRAIKIAAAEILIYRSLGKQQLSFDFPMTSEELEDKLSSEIISTARLFLSKETNIPYYYGFQTLTKLSSSNIDQFLSFSSVLFEEMISNKISGKNITVNDFEQDKLIREVAKQKWNELDKIIPFSKQVKNFLNALGEFSKNETYKANAPYAPGVNGFGMKTLLAQTLLEKEQYWYNNSVYDPLVDVISTCVAYNLLEIQNVNQGKKGQVWDVYYLNKWLCVIFDLPLSSGGWRSKTPNELIKWTKKN</sequence>
<name>A0A1H1FEH8_9FLAO</name>
<protein>
    <submittedName>
        <fullName evidence="1">Uncharacterized protein</fullName>
    </submittedName>
</protein>
<reference evidence="2" key="1">
    <citation type="submission" date="2016-10" db="EMBL/GenBank/DDBJ databases">
        <authorList>
            <person name="Varghese N."/>
            <person name="Submissions S."/>
        </authorList>
    </citation>
    <scope>NUCLEOTIDE SEQUENCE [LARGE SCALE GENOMIC DNA]</scope>
    <source>
        <strain evidence="2">DSM 17072</strain>
    </source>
</reference>
<dbReference type="Pfam" id="PF24389">
    <property type="entry name" value="ORC-CDC6-like"/>
    <property type="match status" value="1"/>
</dbReference>
<organism evidence="1 2">
    <name type="scientific">Chryseobacterium soldanellicola</name>
    <dbReference type="NCBI Taxonomy" id="311333"/>
    <lineage>
        <taxon>Bacteria</taxon>
        <taxon>Pseudomonadati</taxon>
        <taxon>Bacteroidota</taxon>
        <taxon>Flavobacteriia</taxon>
        <taxon>Flavobacteriales</taxon>
        <taxon>Weeksellaceae</taxon>
        <taxon>Chryseobacterium group</taxon>
        <taxon>Chryseobacterium</taxon>
    </lineage>
</organism>
<dbReference type="AlphaFoldDB" id="A0A1H1FEH8"/>
<dbReference type="STRING" id="311333.SAMN05421664_3021"/>
<dbReference type="OrthoDB" id="1489695at2"/>
<dbReference type="RefSeq" id="WP_089756536.1">
    <property type="nucleotide sequence ID" value="NZ_FNKL01000004.1"/>
</dbReference>
<keyword evidence="2" id="KW-1185">Reference proteome</keyword>
<proteinExistence type="predicted"/>
<dbReference type="Proteomes" id="UP000199627">
    <property type="component" value="Unassembled WGS sequence"/>
</dbReference>
<dbReference type="EMBL" id="FNKL01000004">
    <property type="protein sequence ID" value="SDQ99260.1"/>
    <property type="molecule type" value="Genomic_DNA"/>
</dbReference>
<gene>
    <name evidence="1" type="ORF">SAMN05421664_3021</name>
</gene>